<dbReference type="EMBL" id="JH651207">
    <property type="protein sequence ID" value="EXA28607.1"/>
    <property type="molecule type" value="Genomic_DNA"/>
</dbReference>
<dbReference type="Proteomes" id="UP000030751">
    <property type="component" value="Unassembled WGS sequence"/>
</dbReference>
<protein>
    <submittedName>
        <fullName evidence="1">Uncharacterized protein</fullName>
    </submittedName>
</protein>
<reference evidence="1" key="1">
    <citation type="submission" date="2011-10" db="EMBL/GenBank/DDBJ databases">
        <title>The Genome Sequence of Fusarium oxysporum HDV247.</title>
        <authorList>
            <consortium name="The Broad Institute Genome Sequencing Platform"/>
            <person name="Ma L.-J."/>
            <person name="Gale L.R."/>
            <person name="Schwartz D.C."/>
            <person name="Zhou S."/>
            <person name="Corby-Kistler H."/>
            <person name="Young S.K."/>
            <person name="Zeng Q."/>
            <person name="Gargeya S."/>
            <person name="Fitzgerald M."/>
            <person name="Haas B."/>
            <person name="Abouelleil A."/>
            <person name="Alvarado L."/>
            <person name="Arachchi H.M."/>
            <person name="Berlin A."/>
            <person name="Brown A."/>
            <person name="Chapman S.B."/>
            <person name="Chen Z."/>
            <person name="Dunbar C."/>
            <person name="Freedman E."/>
            <person name="Gearin G."/>
            <person name="Goldberg J."/>
            <person name="Griggs A."/>
            <person name="Gujja S."/>
            <person name="Heiman D."/>
            <person name="Howarth C."/>
            <person name="Larson L."/>
            <person name="Lui A."/>
            <person name="MacDonald P.J.P."/>
            <person name="Montmayeur A."/>
            <person name="Murphy C."/>
            <person name="Neiman D."/>
            <person name="Pearson M."/>
            <person name="Priest M."/>
            <person name="Roberts A."/>
            <person name="Saif S."/>
            <person name="Shea T."/>
            <person name="Shenoy N."/>
            <person name="Sisk P."/>
            <person name="Stolte C."/>
            <person name="Sykes S."/>
            <person name="Wortman J."/>
            <person name="Nusbaum C."/>
            <person name="Birren B."/>
        </authorList>
    </citation>
    <scope>NUCLEOTIDE SEQUENCE [LARGE SCALE GENOMIC DNA]</scope>
    <source>
        <strain evidence="1">HDV247</strain>
    </source>
</reference>
<organism evidence="1">
    <name type="scientific">Fusarium oxysporum f. sp. pisi HDV247</name>
    <dbReference type="NCBI Taxonomy" id="1080344"/>
    <lineage>
        <taxon>Eukaryota</taxon>
        <taxon>Fungi</taxon>
        <taxon>Dikarya</taxon>
        <taxon>Ascomycota</taxon>
        <taxon>Pezizomycotina</taxon>
        <taxon>Sordariomycetes</taxon>
        <taxon>Hypocreomycetidae</taxon>
        <taxon>Hypocreales</taxon>
        <taxon>Nectriaceae</taxon>
        <taxon>Fusarium</taxon>
        <taxon>Fusarium oxysporum species complex</taxon>
    </lineage>
</organism>
<name>W9NF47_FUSOX</name>
<proteinExistence type="predicted"/>
<accession>W9NF47</accession>
<dbReference type="HOGENOM" id="CLU_196952_0_0_1"/>
<sequence>MIQGSESSSPRRKITLAARLSGPVAACGCPTISSCRELASKIAKNKPPATSMLWRNLHAQVLRNKPSMGAYVMSVSTHF</sequence>
<gene>
    <name evidence="1" type="ORF">FOVG_19801</name>
</gene>
<evidence type="ECO:0000313" key="1">
    <source>
        <dbReference type="EMBL" id="EXA28607.1"/>
    </source>
</evidence>
<reference evidence="1" key="2">
    <citation type="submission" date="2012-05" db="EMBL/GenBank/DDBJ databases">
        <title>Annotation of the Genome Sequence of Fusarium oxysporum HDV247.</title>
        <authorList>
            <consortium name="The Broad Institute Genomics Platform"/>
            <person name="Ma L.-J."/>
            <person name="Corby-Kistler H."/>
            <person name="Broz K."/>
            <person name="Gale L.R."/>
            <person name="Jonkers W."/>
            <person name="O'Donnell K."/>
            <person name="Ploetz R."/>
            <person name="Steinberg C."/>
            <person name="Schwartz D.C."/>
            <person name="VanEtten H."/>
            <person name="Zhou S."/>
            <person name="Young S.K."/>
            <person name="Zeng Q."/>
            <person name="Gargeya S."/>
            <person name="Fitzgerald M."/>
            <person name="Abouelleil A."/>
            <person name="Alvarado L."/>
            <person name="Chapman S.B."/>
            <person name="Gainer-Dewar J."/>
            <person name="Goldberg J."/>
            <person name="Griggs A."/>
            <person name="Gujja S."/>
            <person name="Hansen M."/>
            <person name="Howarth C."/>
            <person name="Imamovic A."/>
            <person name="Ireland A."/>
            <person name="Larimer J."/>
            <person name="McCowan C."/>
            <person name="Murphy C."/>
            <person name="Pearson M."/>
            <person name="Poon T.W."/>
            <person name="Priest M."/>
            <person name="Roberts A."/>
            <person name="Saif S."/>
            <person name="Shea T."/>
            <person name="Sykes S."/>
            <person name="Wortman J."/>
            <person name="Nusbaum C."/>
            <person name="Birren B."/>
        </authorList>
    </citation>
    <scope>NUCLEOTIDE SEQUENCE</scope>
    <source>
        <strain evidence="1">HDV247</strain>
    </source>
</reference>
<dbReference type="AlphaFoldDB" id="W9NF47"/>